<dbReference type="InterPro" id="IPR050344">
    <property type="entry name" value="Peptidase_M1_aminopeptidases"/>
</dbReference>
<comment type="caution">
    <text evidence="4">The sequence shown here is derived from an EMBL/GenBank/DDBJ whole genome shotgun (WGS) entry which is preliminary data.</text>
</comment>
<reference evidence="4" key="1">
    <citation type="submission" date="2020-11" db="EMBL/GenBank/DDBJ databases">
        <authorList>
            <person name="Whitehead M."/>
        </authorList>
    </citation>
    <scope>NUCLEOTIDE SEQUENCE</scope>
    <source>
        <strain evidence="4">EGII</strain>
    </source>
</reference>
<gene>
    <name evidence="4" type="ORF">CCAP1982_LOCUS2377</name>
</gene>
<dbReference type="SUPFAM" id="SSF63737">
    <property type="entry name" value="Leukotriene A4 hydrolase N-terminal domain"/>
    <property type="match status" value="1"/>
</dbReference>
<accession>A0A811U8D1</accession>
<dbReference type="GO" id="GO:0042277">
    <property type="term" value="F:peptide binding"/>
    <property type="evidence" value="ECO:0007669"/>
    <property type="project" value="TreeGrafter"/>
</dbReference>
<sequence length="275" mass="30080">MLLLTAPNIAICLALTTTAFMISTIFLAVEKADLKDDLNKALNKLDEFYTVPTTLPTTLSTTLPTTVTAPSTASPTVTASTSSTTSPGTATNPPNTTPSSTASPTTVSTQSTRTTAGIIWPTETVTATTITAVTSNPNYPTLPTGLPDPEEIIYRLPTEIRPVKYRLYWHPNFDTNTCEGSVTVQVEVDVPTNLIVMHSKDLEINGISILNVMAYMRIRVKSFYLSEERELLIIELEELLRTSTPYVVNVDFICQLTGLNGMYSSVYKDEANEER</sequence>
<dbReference type="Pfam" id="PF17900">
    <property type="entry name" value="Peptidase_M1_N"/>
    <property type="match status" value="1"/>
</dbReference>
<evidence type="ECO:0000256" key="1">
    <source>
        <dbReference type="SAM" id="MobiDB-lite"/>
    </source>
</evidence>
<dbReference type="GO" id="GO:0043171">
    <property type="term" value="P:peptide catabolic process"/>
    <property type="evidence" value="ECO:0007669"/>
    <property type="project" value="TreeGrafter"/>
</dbReference>
<feature type="region of interest" description="Disordered" evidence="1">
    <location>
        <begin position="59"/>
        <end position="114"/>
    </location>
</feature>
<dbReference type="GO" id="GO:0005615">
    <property type="term" value="C:extracellular space"/>
    <property type="evidence" value="ECO:0007669"/>
    <property type="project" value="TreeGrafter"/>
</dbReference>
<dbReference type="PANTHER" id="PTHR11533:SF299">
    <property type="entry name" value="AMINOPEPTIDASE"/>
    <property type="match status" value="1"/>
</dbReference>
<evidence type="ECO:0000313" key="5">
    <source>
        <dbReference type="Proteomes" id="UP000606786"/>
    </source>
</evidence>
<dbReference type="GO" id="GO:0070006">
    <property type="term" value="F:metalloaminopeptidase activity"/>
    <property type="evidence" value="ECO:0007669"/>
    <property type="project" value="TreeGrafter"/>
</dbReference>
<dbReference type="InterPro" id="IPR042097">
    <property type="entry name" value="Aminopeptidase_N-like_N_sf"/>
</dbReference>
<dbReference type="GO" id="GO:0016020">
    <property type="term" value="C:membrane"/>
    <property type="evidence" value="ECO:0007669"/>
    <property type="project" value="TreeGrafter"/>
</dbReference>
<evidence type="ECO:0000256" key="2">
    <source>
        <dbReference type="SAM" id="Phobius"/>
    </source>
</evidence>
<proteinExistence type="predicted"/>
<dbReference type="InterPro" id="IPR045357">
    <property type="entry name" value="Aminopeptidase_N-like_N"/>
</dbReference>
<feature type="transmembrane region" description="Helical" evidence="2">
    <location>
        <begin position="6"/>
        <end position="29"/>
    </location>
</feature>
<dbReference type="GO" id="GO:0005737">
    <property type="term" value="C:cytoplasm"/>
    <property type="evidence" value="ECO:0007669"/>
    <property type="project" value="TreeGrafter"/>
</dbReference>
<evidence type="ECO:0000313" key="4">
    <source>
        <dbReference type="EMBL" id="CAD6993565.1"/>
    </source>
</evidence>
<protein>
    <submittedName>
        <fullName evidence="4">(Mediterranean fruit fly) hypothetical protein</fullName>
    </submittedName>
</protein>
<dbReference type="AlphaFoldDB" id="A0A811U8D1"/>
<keyword evidence="2" id="KW-0812">Transmembrane</keyword>
<keyword evidence="2" id="KW-0472">Membrane</keyword>
<feature type="domain" description="Aminopeptidase N-like N-terminal" evidence="3">
    <location>
        <begin position="162"/>
        <end position="273"/>
    </location>
</feature>
<dbReference type="EMBL" id="CAJHJT010000001">
    <property type="protein sequence ID" value="CAD6993565.1"/>
    <property type="molecule type" value="Genomic_DNA"/>
</dbReference>
<dbReference type="Gene3D" id="2.60.40.1730">
    <property type="entry name" value="tricorn interacting facor f3 domain"/>
    <property type="match status" value="1"/>
</dbReference>
<organism evidence="4 5">
    <name type="scientific">Ceratitis capitata</name>
    <name type="common">Mediterranean fruit fly</name>
    <name type="synonym">Tephritis capitata</name>
    <dbReference type="NCBI Taxonomy" id="7213"/>
    <lineage>
        <taxon>Eukaryota</taxon>
        <taxon>Metazoa</taxon>
        <taxon>Ecdysozoa</taxon>
        <taxon>Arthropoda</taxon>
        <taxon>Hexapoda</taxon>
        <taxon>Insecta</taxon>
        <taxon>Pterygota</taxon>
        <taxon>Neoptera</taxon>
        <taxon>Endopterygota</taxon>
        <taxon>Diptera</taxon>
        <taxon>Brachycera</taxon>
        <taxon>Muscomorpha</taxon>
        <taxon>Tephritoidea</taxon>
        <taxon>Tephritidae</taxon>
        <taxon>Ceratitis</taxon>
        <taxon>Ceratitis</taxon>
    </lineage>
</organism>
<name>A0A811U8D1_CERCA</name>
<dbReference type="GO" id="GO:0006508">
    <property type="term" value="P:proteolysis"/>
    <property type="evidence" value="ECO:0007669"/>
    <property type="project" value="TreeGrafter"/>
</dbReference>
<keyword evidence="5" id="KW-1185">Reference proteome</keyword>
<dbReference type="GO" id="GO:0008270">
    <property type="term" value="F:zinc ion binding"/>
    <property type="evidence" value="ECO:0007669"/>
    <property type="project" value="TreeGrafter"/>
</dbReference>
<evidence type="ECO:0000259" key="3">
    <source>
        <dbReference type="Pfam" id="PF17900"/>
    </source>
</evidence>
<dbReference type="Proteomes" id="UP000606786">
    <property type="component" value="Unassembled WGS sequence"/>
</dbReference>
<dbReference type="OrthoDB" id="510539at2759"/>
<keyword evidence="2" id="KW-1133">Transmembrane helix</keyword>
<dbReference type="PANTHER" id="PTHR11533">
    <property type="entry name" value="PROTEASE M1 ZINC METALLOPROTEASE"/>
    <property type="match status" value="1"/>
</dbReference>